<dbReference type="InterPro" id="IPR036928">
    <property type="entry name" value="AS_sf"/>
</dbReference>
<dbReference type="PANTHER" id="PTHR43372:SF4">
    <property type="entry name" value="FATTY-ACID AMIDE HYDROLASE 2"/>
    <property type="match status" value="1"/>
</dbReference>
<dbReference type="Pfam" id="PF01425">
    <property type="entry name" value="Amidase"/>
    <property type="match status" value="1"/>
</dbReference>
<feature type="domain" description="Amidase" evidence="1">
    <location>
        <begin position="6"/>
        <end position="441"/>
    </location>
</feature>
<dbReference type="Gene3D" id="3.90.1300.10">
    <property type="entry name" value="Amidase signature (AS) domain"/>
    <property type="match status" value="1"/>
</dbReference>
<dbReference type="RefSeq" id="WP_126772125.1">
    <property type="nucleotide sequence ID" value="NZ_JANQBU010000001.1"/>
</dbReference>
<dbReference type="PANTHER" id="PTHR43372">
    <property type="entry name" value="FATTY-ACID AMIDE HYDROLASE"/>
    <property type="match status" value="1"/>
</dbReference>
<proteinExistence type="predicted"/>
<dbReference type="GO" id="GO:0012505">
    <property type="term" value="C:endomembrane system"/>
    <property type="evidence" value="ECO:0007669"/>
    <property type="project" value="TreeGrafter"/>
</dbReference>
<dbReference type="SUPFAM" id="SSF75304">
    <property type="entry name" value="Amidase signature (AS) enzymes"/>
    <property type="match status" value="1"/>
</dbReference>
<accession>A0A432Y6X0</accession>
<reference evidence="3" key="1">
    <citation type="journal article" date="2018" name="Front. Microbiol.">
        <title>Genome-Based Analysis Reveals the Taxonomy and Diversity of the Family Idiomarinaceae.</title>
        <authorList>
            <person name="Liu Y."/>
            <person name="Lai Q."/>
            <person name="Shao Z."/>
        </authorList>
    </citation>
    <scope>NUCLEOTIDE SEQUENCE [LARGE SCALE GENOMIC DNA]</scope>
    <source>
        <strain evidence="3">PO-M2</strain>
    </source>
</reference>
<keyword evidence="3" id="KW-1185">Reference proteome</keyword>
<dbReference type="EMBL" id="PIPX01000001">
    <property type="protein sequence ID" value="RUO56683.1"/>
    <property type="molecule type" value="Genomic_DNA"/>
</dbReference>
<dbReference type="InterPro" id="IPR023631">
    <property type="entry name" value="Amidase_dom"/>
</dbReference>
<organism evidence="2 3">
    <name type="scientific">Pseudidiomarina homiensis</name>
    <dbReference type="NCBI Taxonomy" id="364198"/>
    <lineage>
        <taxon>Bacteria</taxon>
        <taxon>Pseudomonadati</taxon>
        <taxon>Pseudomonadota</taxon>
        <taxon>Gammaproteobacteria</taxon>
        <taxon>Alteromonadales</taxon>
        <taxon>Idiomarinaceae</taxon>
        <taxon>Pseudidiomarina</taxon>
    </lineage>
</organism>
<name>A0A432Y6X0_9GAMM</name>
<dbReference type="OrthoDB" id="9811471at2"/>
<dbReference type="Proteomes" id="UP000287649">
    <property type="component" value="Unassembled WGS sequence"/>
</dbReference>
<sequence length="464" mass="50537">MSYEESIKQRFERIAKLNPKLNAFVELFHESALATAQQCDQAEPQGPLHGLPVSIKECYQLAGTATTINYPPLRNYRADTTSPLVQRLIDAGAVIVGKTNVPALLADAQTFGPLYPTANNPYDLSRTPGGSTGGGAAALAAGLVDLELGSDIGGSIRNPANFCGLYGLKPTENGNAHDGHIPPLPGHDVGIHLMNSTGPLARSASLLKSAYDVLYQPDWQRRFYLPIARPQVTPENLAGYRFGYIDSFMGLGPGHDVSHALDKTIRDLRDKGACVEKITIDPQLARQLLTLWVELFGFVMGQTMSWPVRKLIYWQYSKLLKRSSLPATKALKSGLGLNLKRLSAALKERDEVIAEINRLYAQVDVVLSPTALGPAFPHNHQHEAILLDGEAVPYVDYCFPFVMLYNLTGQPVLNVPTGLTEGGLPVGLSFAAAHHQEPTLLHLAQLLEAEGYQPIPPKLEVKRC</sequence>
<evidence type="ECO:0000313" key="2">
    <source>
        <dbReference type="EMBL" id="RUO56683.1"/>
    </source>
</evidence>
<dbReference type="InterPro" id="IPR052739">
    <property type="entry name" value="FAAH2"/>
</dbReference>
<evidence type="ECO:0000313" key="3">
    <source>
        <dbReference type="Proteomes" id="UP000287649"/>
    </source>
</evidence>
<dbReference type="AlphaFoldDB" id="A0A432Y6X0"/>
<evidence type="ECO:0000259" key="1">
    <source>
        <dbReference type="Pfam" id="PF01425"/>
    </source>
</evidence>
<gene>
    <name evidence="2" type="ORF">CWI70_08115</name>
</gene>
<protein>
    <recommendedName>
        <fullName evidence="1">Amidase domain-containing protein</fullName>
    </recommendedName>
</protein>
<comment type="caution">
    <text evidence="2">The sequence shown here is derived from an EMBL/GenBank/DDBJ whole genome shotgun (WGS) entry which is preliminary data.</text>
</comment>